<dbReference type="PANTHER" id="PTHR48207">
    <property type="entry name" value="SUCCINATE--HYDROXYMETHYLGLUTARATE COA-TRANSFERASE"/>
    <property type="match status" value="1"/>
</dbReference>
<evidence type="ECO:0000313" key="2">
    <source>
        <dbReference type="EMBL" id="QGZ31134.1"/>
    </source>
</evidence>
<proteinExistence type="predicted"/>
<dbReference type="RefSeq" id="WP_158188598.1">
    <property type="nucleotide sequence ID" value="NZ_CP046902.1"/>
</dbReference>
<dbReference type="InterPro" id="IPR050483">
    <property type="entry name" value="CoA-transferase_III_domain"/>
</dbReference>
<reference evidence="2 3" key="1">
    <citation type="submission" date="2019-12" db="EMBL/GenBank/DDBJ databases">
        <title>Complete genome sequence of Pseudomonas stutzeri.</title>
        <authorList>
            <person name="Lim S.R."/>
            <person name="Kim J.H."/>
        </authorList>
    </citation>
    <scope>NUCLEOTIDE SEQUENCE [LARGE SCALE GENOMIC DNA]</scope>
    <source>
        <strain evidence="2 3">PM101005</strain>
    </source>
</reference>
<dbReference type="AlphaFoldDB" id="A0A6I6LKR7"/>
<accession>A0A6I6LKR7</accession>
<organism evidence="2 3">
    <name type="scientific">Stutzerimonas stutzeri</name>
    <name type="common">Pseudomonas stutzeri</name>
    <dbReference type="NCBI Taxonomy" id="316"/>
    <lineage>
        <taxon>Bacteria</taxon>
        <taxon>Pseudomonadati</taxon>
        <taxon>Pseudomonadota</taxon>
        <taxon>Gammaproteobacteria</taxon>
        <taxon>Pseudomonadales</taxon>
        <taxon>Pseudomonadaceae</taxon>
        <taxon>Stutzerimonas</taxon>
    </lineage>
</organism>
<dbReference type="PANTHER" id="PTHR48207:SF4">
    <property type="entry name" value="BLL6097 PROTEIN"/>
    <property type="match status" value="1"/>
</dbReference>
<gene>
    <name evidence="2" type="ORF">GQA94_14085</name>
</gene>
<evidence type="ECO:0000313" key="3">
    <source>
        <dbReference type="Proteomes" id="UP000438983"/>
    </source>
</evidence>
<dbReference type="Gene3D" id="3.40.50.10540">
    <property type="entry name" value="Crotonobetainyl-coa:carnitine coa-transferase, domain 1"/>
    <property type="match status" value="1"/>
</dbReference>
<dbReference type="SUPFAM" id="SSF89796">
    <property type="entry name" value="CoA-transferase family III (CaiB/BaiF)"/>
    <property type="match status" value="1"/>
</dbReference>
<protein>
    <submittedName>
        <fullName evidence="2">CoA transferase</fullName>
    </submittedName>
</protein>
<dbReference type="GO" id="GO:0008410">
    <property type="term" value="F:CoA-transferase activity"/>
    <property type="evidence" value="ECO:0007669"/>
    <property type="project" value="TreeGrafter"/>
</dbReference>
<dbReference type="OrthoDB" id="9058532at2"/>
<dbReference type="Gene3D" id="3.30.1540.10">
    <property type="entry name" value="formyl-coa transferase, domain 3"/>
    <property type="match status" value="1"/>
</dbReference>
<dbReference type="InterPro" id="IPR044855">
    <property type="entry name" value="CoA-Trfase_III_dom3_sf"/>
</dbReference>
<dbReference type="InterPro" id="IPR003673">
    <property type="entry name" value="CoA-Trfase_fam_III"/>
</dbReference>
<keyword evidence="1 2" id="KW-0808">Transferase</keyword>
<sequence length="402" mass="43137">MNKTSNEFLPFQGVRVLDMSQGLAGPYAAEMLVMMGASVIKVEPPQGDWGRVMGVGLNGQTSLSAPVNWGKRAICVDARQEAGRKVLHRFVEQSDVVLESFRPGILDKIGLGFDVLQKLRPGIVLGSISGFGSAGPNASRPGSDSILQAATGMASMNQDADGKPRRVGMLAVDMIAGLYAGFALAAAISEQRQSASSPGRHLELSLLGAASAFQATPMLESFLQNGVRNRPVTVPSGNFATLDGEIAVVCLRNEMFRSLAEVLGHPEWAEDPRFADNAARQDNAEAINSLLEKIFLTQPRDHWIEKLNETGVLCGPMNSYQDLIEDPQVQYLGLLPMVNHEVLGSFPMPRMPGSQIDPRTLCAAPALGGQTRELLIEAGFDAAEINELLRNNVCIQSSGQSI</sequence>
<dbReference type="Proteomes" id="UP000438983">
    <property type="component" value="Chromosome"/>
</dbReference>
<dbReference type="InterPro" id="IPR023606">
    <property type="entry name" value="CoA-Trfase_III_dom_1_sf"/>
</dbReference>
<name>A0A6I6LKR7_STUST</name>
<evidence type="ECO:0000256" key="1">
    <source>
        <dbReference type="ARBA" id="ARBA00022679"/>
    </source>
</evidence>
<dbReference type="Pfam" id="PF02515">
    <property type="entry name" value="CoA_transf_3"/>
    <property type="match status" value="1"/>
</dbReference>
<dbReference type="EMBL" id="CP046902">
    <property type="protein sequence ID" value="QGZ31134.1"/>
    <property type="molecule type" value="Genomic_DNA"/>
</dbReference>